<gene>
    <name evidence="3" type="ORF">MAN_10673</name>
</gene>
<feature type="domain" description="Endonuclease/exonuclease/phosphatase" evidence="2">
    <location>
        <begin position="264"/>
        <end position="529"/>
    </location>
</feature>
<keyword evidence="3" id="KW-0378">Hydrolase</keyword>
<dbReference type="OrthoDB" id="276515at2759"/>
<protein>
    <submittedName>
        <fullName evidence="3">Exonuclease III</fullName>
    </submittedName>
</protein>
<keyword evidence="3" id="KW-0540">Nuclease</keyword>
<evidence type="ECO:0000259" key="2">
    <source>
        <dbReference type="Pfam" id="PF03372"/>
    </source>
</evidence>
<evidence type="ECO:0000256" key="1">
    <source>
        <dbReference type="SAM" id="MobiDB-lite"/>
    </source>
</evidence>
<dbReference type="PANTHER" id="PTHR41349:SF1">
    <property type="entry name" value="PROTEIN CBG08683"/>
    <property type="match status" value="1"/>
</dbReference>
<proteinExistence type="predicted"/>
<dbReference type="PANTHER" id="PTHR41349">
    <property type="match status" value="1"/>
</dbReference>
<dbReference type="InterPro" id="IPR036691">
    <property type="entry name" value="Endo/exonu/phosph_ase_sf"/>
</dbReference>
<dbReference type="SUPFAM" id="SSF56219">
    <property type="entry name" value="DNase I-like"/>
    <property type="match status" value="1"/>
</dbReference>
<feature type="region of interest" description="Disordered" evidence="1">
    <location>
        <begin position="43"/>
        <end position="66"/>
    </location>
</feature>
<keyword evidence="4" id="KW-1185">Reference proteome</keyword>
<dbReference type="AlphaFoldDB" id="A0A0B4EMM4"/>
<accession>A0A0B4EMM4</accession>
<keyword evidence="3" id="KW-0269">Exonuclease</keyword>
<dbReference type="HOGENOM" id="CLU_027729_0_0_1"/>
<dbReference type="InterPro" id="IPR005135">
    <property type="entry name" value="Endo/exonuclease/phosphatase"/>
</dbReference>
<dbReference type="VEuPathDB" id="FungiDB:MAN_10673"/>
<dbReference type="EMBL" id="AZNF01000028">
    <property type="protein sequence ID" value="KID59503.1"/>
    <property type="molecule type" value="Genomic_DNA"/>
</dbReference>
<feature type="non-terminal residue" evidence="3">
    <location>
        <position position="1"/>
    </location>
</feature>
<dbReference type="GO" id="GO:0004527">
    <property type="term" value="F:exonuclease activity"/>
    <property type="evidence" value="ECO:0007669"/>
    <property type="project" value="UniProtKB-KW"/>
</dbReference>
<dbReference type="Proteomes" id="UP000031186">
    <property type="component" value="Unassembled WGS sequence"/>
</dbReference>
<evidence type="ECO:0000313" key="4">
    <source>
        <dbReference type="Proteomes" id="UP000031186"/>
    </source>
</evidence>
<organism evidence="3 4">
    <name type="scientific">Metarhizium anisopliae (strain ARSEF 549)</name>
    <dbReference type="NCBI Taxonomy" id="3151832"/>
    <lineage>
        <taxon>Eukaryota</taxon>
        <taxon>Fungi</taxon>
        <taxon>Dikarya</taxon>
        <taxon>Ascomycota</taxon>
        <taxon>Pezizomycotina</taxon>
        <taxon>Sordariomycetes</taxon>
        <taxon>Hypocreomycetidae</taxon>
        <taxon>Hypocreales</taxon>
        <taxon>Clavicipitaceae</taxon>
        <taxon>Metarhizium</taxon>
    </lineage>
</organism>
<reference evidence="3 4" key="1">
    <citation type="journal article" date="2014" name="Proc. Natl. Acad. Sci. U.S.A.">
        <title>Trajectory and genomic determinants of fungal-pathogen speciation and host adaptation.</title>
        <authorList>
            <person name="Hu X."/>
            <person name="Xiao G."/>
            <person name="Zheng P."/>
            <person name="Shang Y."/>
            <person name="Su Y."/>
            <person name="Zhang X."/>
            <person name="Liu X."/>
            <person name="Zhan S."/>
            <person name="St Leger R.J."/>
            <person name="Wang C."/>
        </authorList>
    </citation>
    <scope>NUCLEOTIDE SEQUENCE [LARGE SCALE GENOMIC DNA]</scope>
    <source>
        <strain evidence="3 4">ARSEF 549</strain>
    </source>
</reference>
<name>A0A0B4EMM4_METAF</name>
<comment type="caution">
    <text evidence="3">The sequence shown here is derived from an EMBL/GenBank/DDBJ whole genome shotgun (WGS) entry which is preliminary data.</text>
</comment>
<sequence length="539" mass="60573">MAPWPGGILHKTHSSAGFTMRLSSLISTTIAAYAVFATAKDASTTSSSSNVPPPLPTRPPETTKPGRLAVIDGPGVTFEFSTGQPHPKNWIGIWHDYYGGPVNGSWVQDHLAWAWAGGTHGTVEVDIADLPAGRYLGYFLAQKGYKELANPVDVYISRNRSMRFIPETFTTHNARVGDAFSADISGLLANVKNGHLSYAVIPPSNAEWVYVTSRGVIKGKPKRSGLSRFSIRATSADNDTAVLPVAVPVAAKKRPLVRNIRVLTLNLWLGGRNVVDYHTKQVSFLASQDVDVVALQESYFQDGRRLAKALGWNVWQAKDVSILSRYPIGRVYREIEAGGTVRIDLDGDAKQLLVWNVHLNNAPYGPYDLCFTNYSTNYIQRREEWARRVQQVYEIVHRLKEYKERKPEFELLPQILAGDFASPSHLDYTMKTRDLHCKGRDPFPWPVSRRVVLDAKYKDSFREVFRDPWKVPGNTWSPVRRLNGDRPEPMDRIDFIYHKLLKTTHSDVVVVGDPKPEPYHADNEWTSDHAAVVSEFQLP</sequence>
<dbReference type="Pfam" id="PF03372">
    <property type="entry name" value="Exo_endo_phos"/>
    <property type="match status" value="1"/>
</dbReference>
<evidence type="ECO:0000313" key="3">
    <source>
        <dbReference type="EMBL" id="KID59503.1"/>
    </source>
</evidence>
<dbReference type="Gene3D" id="3.60.10.10">
    <property type="entry name" value="Endonuclease/exonuclease/phosphatase"/>
    <property type="match status" value="1"/>
</dbReference>